<keyword evidence="1" id="KW-1133">Transmembrane helix</keyword>
<dbReference type="EMBL" id="JAUSVF010000001">
    <property type="protein sequence ID" value="MDQ0320570.1"/>
    <property type="molecule type" value="Genomic_DNA"/>
</dbReference>
<sequence>MSNFDDVTHTLFGKTKDELGDVERFVLRHAKERRTLARNVNSEFDSTQSPGDRMSDRIARIGGSWGFITGFMAFLVFWAVLNTIILSREAFDPYPFIFLNLVLSMIAAIQAPIIMMSQNRQSAKDRLSASKDYEVNLKSEVELIALHHKIDTVLLREIAELRGDVARLHEQLVRARGNPEN</sequence>
<evidence type="ECO:0000256" key="1">
    <source>
        <dbReference type="SAM" id="Phobius"/>
    </source>
</evidence>
<keyword evidence="3" id="KW-1185">Reference proteome</keyword>
<dbReference type="InterPro" id="IPR010406">
    <property type="entry name" value="DUF1003"/>
</dbReference>
<dbReference type="PANTHER" id="PTHR41386">
    <property type="entry name" value="INTEGRAL MEMBRANE PROTEIN-RELATED"/>
    <property type="match status" value="1"/>
</dbReference>
<proteinExistence type="predicted"/>
<dbReference type="PANTHER" id="PTHR41386:SF1">
    <property type="entry name" value="MEMBRANE PROTEIN"/>
    <property type="match status" value="1"/>
</dbReference>
<gene>
    <name evidence="2" type="ORF">QO002_002708</name>
</gene>
<keyword evidence="1" id="KW-0472">Membrane</keyword>
<feature type="transmembrane region" description="Helical" evidence="1">
    <location>
        <begin position="63"/>
        <end position="85"/>
    </location>
</feature>
<evidence type="ECO:0000313" key="3">
    <source>
        <dbReference type="Proteomes" id="UP001230207"/>
    </source>
</evidence>
<accession>A0ABU0BSY5</accession>
<protein>
    <submittedName>
        <fullName evidence="2">Membrane protein</fullName>
    </submittedName>
</protein>
<organism evidence="2 3">
    <name type="scientific">Pararhizobium capsulatum DSM 1112</name>
    <dbReference type="NCBI Taxonomy" id="1121113"/>
    <lineage>
        <taxon>Bacteria</taxon>
        <taxon>Pseudomonadati</taxon>
        <taxon>Pseudomonadota</taxon>
        <taxon>Alphaproteobacteria</taxon>
        <taxon>Hyphomicrobiales</taxon>
        <taxon>Rhizobiaceae</taxon>
        <taxon>Rhizobium/Agrobacterium group</taxon>
        <taxon>Pararhizobium</taxon>
    </lineage>
</organism>
<name>A0ABU0BSY5_9HYPH</name>
<dbReference type="Proteomes" id="UP001230207">
    <property type="component" value="Unassembled WGS sequence"/>
</dbReference>
<dbReference type="Pfam" id="PF06210">
    <property type="entry name" value="DUF1003"/>
    <property type="match status" value="1"/>
</dbReference>
<reference evidence="2 3" key="1">
    <citation type="submission" date="2023-07" db="EMBL/GenBank/DDBJ databases">
        <title>Genomic Encyclopedia of Type Strains, Phase IV (KMG-IV): sequencing the most valuable type-strain genomes for metagenomic binning, comparative biology and taxonomic classification.</title>
        <authorList>
            <person name="Goeker M."/>
        </authorList>
    </citation>
    <scope>NUCLEOTIDE SEQUENCE [LARGE SCALE GENOMIC DNA]</scope>
    <source>
        <strain evidence="2 3">DSM 1112</strain>
    </source>
</reference>
<feature type="transmembrane region" description="Helical" evidence="1">
    <location>
        <begin position="97"/>
        <end position="116"/>
    </location>
</feature>
<dbReference type="RefSeq" id="WP_307230443.1">
    <property type="nucleotide sequence ID" value="NZ_JAUSVF010000001.1"/>
</dbReference>
<keyword evidence="1" id="KW-0812">Transmembrane</keyword>
<comment type="caution">
    <text evidence="2">The sequence shown here is derived from an EMBL/GenBank/DDBJ whole genome shotgun (WGS) entry which is preliminary data.</text>
</comment>
<evidence type="ECO:0000313" key="2">
    <source>
        <dbReference type="EMBL" id="MDQ0320570.1"/>
    </source>
</evidence>